<dbReference type="EMBL" id="JAAIUW010000005">
    <property type="protein sequence ID" value="KAF7833228.1"/>
    <property type="molecule type" value="Genomic_DNA"/>
</dbReference>
<dbReference type="InterPro" id="IPR039537">
    <property type="entry name" value="Retrotran_Ty1/copia-like"/>
</dbReference>
<accession>A0A834WV87</accession>
<evidence type="ECO:0000313" key="3">
    <source>
        <dbReference type="Proteomes" id="UP000634136"/>
    </source>
</evidence>
<dbReference type="SUPFAM" id="SSF53098">
    <property type="entry name" value="Ribonuclease H-like"/>
    <property type="match status" value="1"/>
</dbReference>
<feature type="domain" description="GAG-pre-integrase" evidence="1">
    <location>
        <begin position="137"/>
        <end position="197"/>
    </location>
</feature>
<dbReference type="Gene3D" id="3.30.420.10">
    <property type="entry name" value="Ribonuclease H-like superfamily/Ribonuclease H"/>
    <property type="match status" value="1"/>
</dbReference>
<evidence type="ECO:0000259" key="1">
    <source>
        <dbReference type="Pfam" id="PF13976"/>
    </source>
</evidence>
<dbReference type="Pfam" id="PF13976">
    <property type="entry name" value="gag_pre-integrs"/>
    <property type="match status" value="1"/>
</dbReference>
<comment type="caution">
    <text evidence="2">The sequence shown here is derived from an EMBL/GenBank/DDBJ whole genome shotgun (WGS) entry which is preliminary data.</text>
</comment>
<proteinExistence type="predicted"/>
<dbReference type="OrthoDB" id="1434865at2759"/>
<dbReference type="Proteomes" id="UP000634136">
    <property type="component" value="Unassembled WGS sequence"/>
</dbReference>
<name>A0A834WV87_9FABA</name>
<reference evidence="2" key="1">
    <citation type="submission" date="2020-09" db="EMBL/GenBank/DDBJ databases">
        <title>Genome-Enabled Discovery of Anthraquinone Biosynthesis in Senna tora.</title>
        <authorList>
            <person name="Kang S.-H."/>
            <person name="Pandey R.P."/>
            <person name="Lee C.-M."/>
            <person name="Sim J.-S."/>
            <person name="Jeong J.-T."/>
            <person name="Choi B.-S."/>
            <person name="Jung M."/>
            <person name="Ginzburg D."/>
            <person name="Zhao K."/>
            <person name="Won S.Y."/>
            <person name="Oh T.-J."/>
            <person name="Yu Y."/>
            <person name="Kim N.-H."/>
            <person name="Lee O.R."/>
            <person name="Lee T.-H."/>
            <person name="Bashyal P."/>
            <person name="Kim T.-S."/>
            <person name="Lee W.-H."/>
            <person name="Kawkins C."/>
            <person name="Kim C.-K."/>
            <person name="Kim J.S."/>
            <person name="Ahn B.O."/>
            <person name="Rhee S.Y."/>
            <person name="Sohng J.K."/>
        </authorList>
    </citation>
    <scope>NUCLEOTIDE SEQUENCE</scope>
    <source>
        <tissue evidence="2">Leaf</tissue>
    </source>
</reference>
<protein>
    <submittedName>
        <fullName evidence="2">Retrovirus-related Pol polyprotein from transposon TNT 1-94</fullName>
    </submittedName>
</protein>
<dbReference type="InterPro" id="IPR025724">
    <property type="entry name" value="GAG-pre-integrase_dom"/>
</dbReference>
<evidence type="ECO:0000313" key="2">
    <source>
        <dbReference type="EMBL" id="KAF7833228.1"/>
    </source>
</evidence>
<dbReference type="PANTHER" id="PTHR42648:SF28">
    <property type="entry name" value="TRANSPOSON-ENCODED PROTEIN WITH RIBONUCLEASE H-LIKE AND RETROVIRUS ZINC FINGER-LIKE DOMAINS"/>
    <property type="match status" value="1"/>
</dbReference>
<dbReference type="InterPro" id="IPR036397">
    <property type="entry name" value="RNaseH_sf"/>
</dbReference>
<keyword evidence="3" id="KW-1185">Reference proteome</keyword>
<dbReference type="InterPro" id="IPR012337">
    <property type="entry name" value="RNaseH-like_sf"/>
</dbReference>
<gene>
    <name evidence="2" type="ORF">G2W53_015561</name>
</gene>
<organism evidence="2 3">
    <name type="scientific">Senna tora</name>
    <dbReference type="NCBI Taxonomy" id="362788"/>
    <lineage>
        <taxon>Eukaryota</taxon>
        <taxon>Viridiplantae</taxon>
        <taxon>Streptophyta</taxon>
        <taxon>Embryophyta</taxon>
        <taxon>Tracheophyta</taxon>
        <taxon>Spermatophyta</taxon>
        <taxon>Magnoliopsida</taxon>
        <taxon>eudicotyledons</taxon>
        <taxon>Gunneridae</taxon>
        <taxon>Pentapetalae</taxon>
        <taxon>rosids</taxon>
        <taxon>fabids</taxon>
        <taxon>Fabales</taxon>
        <taxon>Fabaceae</taxon>
        <taxon>Caesalpinioideae</taxon>
        <taxon>Cassia clade</taxon>
        <taxon>Senna</taxon>
    </lineage>
</organism>
<sequence>MNLTISRDNLAMREPRPAALTDQSKKTIRQSIPEKETAAEYLKAISDKFKKFEKSQKAYYLSLLDNTRYDGVSGVQEHMIKLSFKLLTTPKNVNGAYQMMSIVAQEEESQKKAKSLAQSVNYLSLGSSSKSESSTIASVNNVVRHKWSIIDENSSMFWHRRLRHISRDRLERLVKQKILHDLDFSEFDSCVDCIKGKFSARAKTKGTNRCKNILDLIHIDISGPINPATLNGFRYYIIFIDDYSTFGWVELLCEKSEPLDTLKAFKVVVELKTGQIIKAVRFDIGGAYYGRYIESSSNLGPFAFSLKDNGTEASMISYSTLPEFLWGDALKTTVYILNQVLNSEVKLLLLMPSIPSSSTTYVPSMVHDNTEAHVIKDLANYVLYKHVDEPPTAEVEEQVLEPIFNLRLFERNRKSAIPNDYYFIYKNSNQMQ</sequence>
<dbReference type="GO" id="GO:0003676">
    <property type="term" value="F:nucleic acid binding"/>
    <property type="evidence" value="ECO:0007669"/>
    <property type="project" value="InterPro"/>
</dbReference>
<dbReference type="PANTHER" id="PTHR42648">
    <property type="entry name" value="TRANSPOSASE, PUTATIVE-RELATED"/>
    <property type="match status" value="1"/>
</dbReference>
<dbReference type="AlphaFoldDB" id="A0A834WV87"/>